<feature type="non-terminal residue" evidence="1">
    <location>
        <position position="1"/>
    </location>
</feature>
<gene>
    <name evidence="1" type="primary">Nfu_g_1_023315</name>
</gene>
<dbReference type="AlphaFoldDB" id="A0A1A8PJH9"/>
<protein>
    <submittedName>
        <fullName evidence="1">Uncharacterized protein</fullName>
    </submittedName>
</protein>
<feature type="non-terminal residue" evidence="1">
    <location>
        <position position="51"/>
    </location>
</feature>
<reference evidence="1" key="1">
    <citation type="submission" date="2016-05" db="EMBL/GenBank/DDBJ databases">
        <authorList>
            <person name="Lavstsen T."/>
            <person name="Jespersen J.S."/>
        </authorList>
    </citation>
    <scope>NUCLEOTIDE SEQUENCE</scope>
    <source>
        <tissue evidence="1">Brain</tissue>
    </source>
</reference>
<reference evidence="1" key="2">
    <citation type="submission" date="2016-06" db="EMBL/GenBank/DDBJ databases">
        <title>The genome of a short-lived fish provides insights into sex chromosome evolution and the genetic control of aging.</title>
        <authorList>
            <person name="Reichwald K."/>
            <person name="Felder M."/>
            <person name="Petzold A."/>
            <person name="Koch P."/>
            <person name="Groth M."/>
            <person name="Platzer M."/>
        </authorList>
    </citation>
    <scope>NUCLEOTIDE SEQUENCE</scope>
    <source>
        <tissue evidence="1">Brain</tissue>
    </source>
</reference>
<dbReference type="EMBL" id="HAEG01008318">
    <property type="protein sequence ID" value="SBR81560.1"/>
    <property type="molecule type" value="Transcribed_RNA"/>
</dbReference>
<sequence length="51" mass="5905">CSYLHLRRTTTTGLSLLHAPESRDRPEGETMAKGEIELWCQQVLWRSSEQC</sequence>
<organism evidence="1">
    <name type="scientific">Nothobranchius pienaari</name>
    <dbReference type="NCBI Taxonomy" id="704102"/>
    <lineage>
        <taxon>Eukaryota</taxon>
        <taxon>Metazoa</taxon>
        <taxon>Chordata</taxon>
        <taxon>Craniata</taxon>
        <taxon>Vertebrata</taxon>
        <taxon>Euteleostomi</taxon>
        <taxon>Actinopterygii</taxon>
        <taxon>Neopterygii</taxon>
        <taxon>Teleostei</taxon>
        <taxon>Neoteleostei</taxon>
        <taxon>Acanthomorphata</taxon>
        <taxon>Ovalentaria</taxon>
        <taxon>Atherinomorphae</taxon>
        <taxon>Cyprinodontiformes</taxon>
        <taxon>Nothobranchiidae</taxon>
        <taxon>Nothobranchius</taxon>
    </lineage>
</organism>
<evidence type="ECO:0000313" key="1">
    <source>
        <dbReference type="EMBL" id="SBR81560.1"/>
    </source>
</evidence>
<proteinExistence type="predicted"/>
<name>A0A1A8PJH9_9TELE</name>
<accession>A0A1A8PJH9</accession>